<evidence type="ECO:0000256" key="7">
    <source>
        <dbReference type="SAM" id="Phobius"/>
    </source>
</evidence>
<keyword evidence="3" id="KW-1003">Cell membrane</keyword>
<protein>
    <submittedName>
        <fullName evidence="8">Transmembrane protein</fullName>
    </submittedName>
</protein>
<proteinExistence type="inferred from homology"/>
<keyword evidence="9" id="KW-1185">Reference proteome</keyword>
<reference evidence="8" key="1">
    <citation type="submission" date="2015-05" db="EMBL/GenBank/DDBJ databases">
        <title>Permanent draft genome of Rhodopirellula islandicus K833.</title>
        <authorList>
            <person name="Kizina J."/>
            <person name="Richter M."/>
            <person name="Glockner F.O."/>
            <person name="Harder J."/>
        </authorList>
    </citation>
    <scope>NUCLEOTIDE SEQUENCE [LARGE SCALE GENOMIC DNA]</scope>
    <source>
        <strain evidence="8">K833</strain>
    </source>
</reference>
<feature type="transmembrane region" description="Helical" evidence="7">
    <location>
        <begin position="58"/>
        <end position="76"/>
    </location>
</feature>
<dbReference type="InterPro" id="IPR050833">
    <property type="entry name" value="Poly_Biosynth_Transport"/>
</dbReference>
<evidence type="ECO:0000256" key="4">
    <source>
        <dbReference type="ARBA" id="ARBA00022692"/>
    </source>
</evidence>
<dbReference type="PATRIC" id="fig|595434.4.peg.5449"/>
<evidence type="ECO:0000256" key="2">
    <source>
        <dbReference type="ARBA" id="ARBA00007430"/>
    </source>
</evidence>
<feature type="transmembrane region" description="Helical" evidence="7">
    <location>
        <begin position="152"/>
        <end position="174"/>
    </location>
</feature>
<dbReference type="PANTHER" id="PTHR30250:SF10">
    <property type="entry name" value="LIPOPOLYSACCHARIDE BIOSYNTHESIS PROTEIN WZXC"/>
    <property type="match status" value="1"/>
</dbReference>
<evidence type="ECO:0000256" key="5">
    <source>
        <dbReference type="ARBA" id="ARBA00022989"/>
    </source>
</evidence>
<feature type="transmembrane region" description="Helical" evidence="7">
    <location>
        <begin position="186"/>
        <end position="202"/>
    </location>
</feature>
<organism evidence="8 9">
    <name type="scientific">Rhodopirellula islandica</name>
    <dbReference type="NCBI Taxonomy" id="595434"/>
    <lineage>
        <taxon>Bacteria</taxon>
        <taxon>Pseudomonadati</taxon>
        <taxon>Planctomycetota</taxon>
        <taxon>Planctomycetia</taxon>
        <taxon>Pirellulales</taxon>
        <taxon>Pirellulaceae</taxon>
        <taxon>Rhodopirellula</taxon>
    </lineage>
</organism>
<gene>
    <name evidence="8" type="ORF">RISK_005738</name>
</gene>
<evidence type="ECO:0000313" key="9">
    <source>
        <dbReference type="Proteomes" id="UP000036367"/>
    </source>
</evidence>
<feature type="transmembrane region" description="Helical" evidence="7">
    <location>
        <begin position="424"/>
        <end position="448"/>
    </location>
</feature>
<dbReference type="RefSeq" id="WP_047816645.1">
    <property type="nucleotide sequence ID" value="NZ_LECT01000044.1"/>
</dbReference>
<keyword evidence="6 7" id="KW-0472">Membrane</keyword>
<evidence type="ECO:0000256" key="3">
    <source>
        <dbReference type="ARBA" id="ARBA00022475"/>
    </source>
</evidence>
<evidence type="ECO:0000313" key="8">
    <source>
        <dbReference type="EMBL" id="KLU02672.1"/>
    </source>
</evidence>
<name>A0A0J1B7F8_RHOIS</name>
<feature type="transmembrane region" description="Helical" evidence="7">
    <location>
        <begin position="399"/>
        <end position="418"/>
    </location>
</feature>
<keyword evidence="4 7" id="KW-0812">Transmembrane</keyword>
<comment type="subcellular location">
    <subcellularLocation>
        <location evidence="1">Cell membrane</location>
        <topology evidence="1">Multi-pass membrane protein</topology>
    </subcellularLocation>
</comment>
<dbReference type="OrthoDB" id="8562875at2"/>
<feature type="transmembrane region" description="Helical" evidence="7">
    <location>
        <begin position="121"/>
        <end position="140"/>
    </location>
</feature>
<evidence type="ECO:0000256" key="1">
    <source>
        <dbReference type="ARBA" id="ARBA00004651"/>
    </source>
</evidence>
<dbReference type="GO" id="GO:0005886">
    <property type="term" value="C:plasma membrane"/>
    <property type="evidence" value="ECO:0007669"/>
    <property type="project" value="UniProtKB-SubCell"/>
</dbReference>
<evidence type="ECO:0000256" key="6">
    <source>
        <dbReference type="ARBA" id="ARBA00023136"/>
    </source>
</evidence>
<feature type="transmembrane region" description="Helical" evidence="7">
    <location>
        <begin position="370"/>
        <end position="392"/>
    </location>
</feature>
<sequence length="458" mass="51773">MSSSEPPPRRSWPRRTLNRLEVDRATFYAVATRYWQFLSGPITLWLVVKYFSPEMQGFYVTFWSVIGLQMFFELAFPQTIVTMTSHLWSKLDLDEDRRLIGDEDSISRLTHLMRISTAMQVGLAVSFGLLAGLFGLWFFADDVAADQLVWRAPWLTLVGLSSCAFALIPFLAVLEGCDQVREIHKLNLVRGIAGSLAVWIAIPLGAALWIPALATAVRLICELGWLLGRYPRFFATFARRPTGASIAWRKEIWPFQSKLMLKGLFNYFNADVMLPVLFRYQDSVVAGQFGLTWNILQSLRGACSSWVRTRTPRFGVLIAERNYQELDRIYFRVGKVAATLMALLGACFLSGVIGLDLIDFRYAHRFLPALPTALLIIGLWAALIIEFQWIYLHAHGKSPYLAISLAGCITSGLVIWGMGIQFGAVGVSAAFLLMHAIVYLPLSTLGWIHLRRDWHRNE</sequence>
<keyword evidence="5 7" id="KW-1133">Transmembrane helix</keyword>
<dbReference type="PANTHER" id="PTHR30250">
    <property type="entry name" value="PST FAMILY PREDICTED COLANIC ACID TRANSPORTER"/>
    <property type="match status" value="1"/>
</dbReference>
<dbReference type="STRING" id="595434.RISK_005738"/>
<dbReference type="AlphaFoldDB" id="A0A0J1B7F8"/>
<dbReference type="EMBL" id="LECT01000044">
    <property type="protein sequence ID" value="KLU02672.1"/>
    <property type="molecule type" value="Genomic_DNA"/>
</dbReference>
<comment type="caution">
    <text evidence="8">The sequence shown here is derived from an EMBL/GenBank/DDBJ whole genome shotgun (WGS) entry which is preliminary data.</text>
</comment>
<comment type="similarity">
    <text evidence="2">Belongs to the polysaccharide synthase family.</text>
</comment>
<accession>A0A0J1B7F8</accession>
<dbReference type="Proteomes" id="UP000036367">
    <property type="component" value="Unassembled WGS sequence"/>
</dbReference>
<feature type="transmembrane region" description="Helical" evidence="7">
    <location>
        <begin position="336"/>
        <end position="358"/>
    </location>
</feature>